<feature type="compositionally biased region" description="Polar residues" evidence="1">
    <location>
        <begin position="270"/>
        <end position="282"/>
    </location>
</feature>
<dbReference type="AlphaFoldDB" id="A0A2T3ABD7"/>
<accession>A0A2T3ABD7</accession>
<feature type="compositionally biased region" description="Polar residues" evidence="1">
    <location>
        <begin position="109"/>
        <end position="118"/>
    </location>
</feature>
<name>A0A2T3ABD7_9PEZI</name>
<dbReference type="Proteomes" id="UP000241462">
    <property type="component" value="Unassembled WGS sequence"/>
</dbReference>
<proteinExistence type="predicted"/>
<evidence type="ECO:0000313" key="3">
    <source>
        <dbReference type="Proteomes" id="UP000241462"/>
    </source>
</evidence>
<dbReference type="EMBL" id="KZ678420">
    <property type="protein sequence ID" value="PSR90423.1"/>
    <property type="molecule type" value="Genomic_DNA"/>
</dbReference>
<gene>
    <name evidence="2" type="ORF">BD289DRAFT_481763</name>
</gene>
<evidence type="ECO:0000313" key="2">
    <source>
        <dbReference type="EMBL" id="PSR90423.1"/>
    </source>
</evidence>
<protein>
    <submittedName>
        <fullName evidence="2">Uncharacterized protein</fullName>
    </submittedName>
</protein>
<keyword evidence="3" id="KW-1185">Reference proteome</keyword>
<dbReference type="OrthoDB" id="5371646at2759"/>
<reference evidence="2 3" key="1">
    <citation type="journal article" date="2018" name="Mycol. Prog.">
        <title>Coniella lustricola, a new species from submerged detritus.</title>
        <authorList>
            <person name="Raudabaugh D.B."/>
            <person name="Iturriaga T."/>
            <person name="Carver A."/>
            <person name="Mondo S."/>
            <person name="Pangilinan J."/>
            <person name="Lipzen A."/>
            <person name="He G."/>
            <person name="Amirebrahimi M."/>
            <person name="Grigoriev I.V."/>
            <person name="Miller A.N."/>
        </authorList>
    </citation>
    <scope>NUCLEOTIDE SEQUENCE [LARGE SCALE GENOMIC DNA]</scope>
    <source>
        <strain evidence="2 3">B22-T-1</strain>
    </source>
</reference>
<sequence>MDAGNFTEDEKRFVLAEYIKASQVDTEQLVGFIKMHRLQTDWFSMQLPGGRNMHQCMRAASSMLDIQLDLPSLPNLKKRKSASDLLTEQQAPKRMASMTHIPYQHRPSSRAQDQTAQILPQPSPQAPHQQPGLMPRTVNIQPRPAPDAKQPTAEGYGVFQSKNPSNGYNVFQSNPTGRKRGRPSKAEKEAQARANSSSLAPAGPIPISPKPTAHPPAPPLPGPGAHYPLPTQSYVPPTTNADPRDARGGSGNVTPLPRVVPPSYPEAPVNTLNSEKSPSIGNLVTADSPPKQHRTTPAPIVVPHIRDPPVTSSA</sequence>
<feature type="compositionally biased region" description="Pro residues" evidence="1">
    <location>
        <begin position="203"/>
        <end position="222"/>
    </location>
</feature>
<organism evidence="2 3">
    <name type="scientific">Coniella lustricola</name>
    <dbReference type="NCBI Taxonomy" id="2025994"/>
    <lineage>
        <taxon>Eukaryota</taxon>
        <taxon>Fungi</taxon>
        <taxon>Dikarya</taxon>
        <taxon>Ascomycota</taxon>
        <taxon>Pezizomycotina</taxon>
        <taxon>Sordariomycetes</taxon>
        <taxon>Sordariomycetidae</taxon>
        <taxon>Diaporthales</taxon>
        <taxon>Schizoparmaceae</taxon>
        <taxon>Coniella</taxon>
    </lineage>
</organism>
<feature type="compositionally biased region" description="Polar residues" evidence="1">
    <location>
        <begin position="231"/>
        <end position="241"/>
    </location>
</feature>
<dbReference type="InParanoid" id="A0A2T3ABD7"/>
<feature type="region of interest" description="Disordered" evidence="1">
    <location>
        <begin position="102"/>
        <end position="314"/>
    </location>
</feature>
<feature type="compositionally biased region" description="Polar residues" evidence="1">
    <location>
        <begin position="160"/>
        <end position="176"/>
    </location>
</feature>
<evidence type="ECO:0000256" key="1">
    <source>
        <dbReference type="SAM" id="MobiDB-lite"/>
    </source>
</evidence>